<dbReference type="AlphaFoldDB" id="A0A317XR12"/>
<dbReference type="GO" id="GO:0005737">
    <property type="term" value="C:cytoplasm"/>
    <property type="evidence" value="ECO:0007669"/>
    <property type="project" value="UniProtKB-SubCell"/>
</dbReference>
<name>A0A317XR12_9BASI</name>
<dbReference type="GO" id="GO:0051028">
    <property type="term" value="P:mRNA transport"/>
    <property type="evidence" value="ECO:0007669"/>
    <property type="project" value="UniProtKB-UniRule"/>
</dbReference>
<dbReference type="FunCoup" id="A0A317XR12">
    <property type="interactions" value="630"/>
</dbReference>
<dbReference type="OrthoDB" id="6507044at2759"/>
<dbReference type="InParanoid" id="A0A317XR12"/>
<evidence type="ECO:0000256" key="3">
    <source>
        <dbReference type="RuleBase" id="RU369002"/>
    </source>
</evidence>
<proteinExistence type="predicted"/>
<organism evidence="5 6">
    <name type="scientific">Testicularia cyperi</name>
    <dbReference type="NCBI Taxonomy" id="1882483"/>
    <lineage>
        <taxon>Eukaryota</taxon>
        <taxon>Fungi</taxon>
        <taxon>Dikarya</taxon>
        <taxon>Basidiomycota</taxon>
        <taxon>Ustilaginomycotina</taxon>
        <taxon>Ustilaginomycetes</taxon>
        <taxon>Ustilaginales</taxon>
        <taxon>Anthracoideaceae</taxon>
        <taxon>Testicularia</taxon>
    </lineage>
</organism>
<keyword evidence="3" id="KW-0813">Transport</keyword>
<dbReference type="Proteomes" id="UP000246740">
    <property type="component" value="Unassembled WGS sequence"/>
</dbReference>
<evidence type="ECO:0000256" key="2">
    <source>
        <dbReference type="ARBA" id="ARBA00026247"/>
    </source>
</evidence>
<keyword evidence="1 3" id="KW-0963">Cytoplasm</keyword>
<keyword evidence="3" id="KW-0653">Protein transport</keyword>
<dbReference type="SUPFAM" id="SSF54427">
    <property type="entry name" value="NTF2-like"/>
    <property type="match status" value="1"/>
</dbReference>
<comment type="function">
    <text evidence="3">Has a role in nuclear-cytoplasmic transport of proteins and mRNAs.</text>
</comment>
<protein>
    <recommendedName>
        <fullName evidence="2 3">Nuclear transport factor 2</fullName>
        <shortName evidence="3">NTF-2</shortName>
    </recommendedName>
</protein>
<feature type="domain" description="NTF2" evidence="4">
    <location>
        <begin position="4"/>
        <end position="117"/>
    </location>
</feature>
<dbReference type="InterPro" id="IPR002075">
    <property type="entry name" value="NTF2_dom"/>
</dbReference>
<keyword evidence="6" id="KW-1185">Reference proteome</keyword>
<evidence type="ECO:0000313" key="6">
    <source>
        <dbReference type="Proteomes" id="UP000246740"/>
    </source>
</evidence>
<dbReference type="InterPro" id="IPR018222">
    <property type="entry name" value="Nuclear_transport_factor_2_euk"/>
</dbReference>
<sequence length="120" mass="13345">MESIAKEFTDFYYNTFDSDRSQLSNLYRDTSMLSFEGSQLQGAGAIVEKLTSLPFQKVKHQVGTLDVQPTGDGRSLVVLVTGALVVDDSPNPLQFTQVFTLNPDGSSFYVFNDVFRLNYG</sequence>
<evidence type="ECO:0000256" key="1">
    <source>
        <dbReference type="ARBA" id="ARBA00022490"/>
    </source>
</evidence>
<accession>A0A317XR12</accession>
<dbReference type="EMBL" id="KZ819194">
    <property type="protein sequence ID" value="PWY99740.1"/>
    <property type="molecule type" value="Genomic_DNA"/>
</dbReference>
<keyword evidence="3" id="KW-0539">Nucleus</keyword>
<evidence type="ECO:0000259" key="4">
    <source>
        <dbReference type="PROSITE" id="PS50177"/>
    </source>
</evidence>
<dbReference type="Pfam" id="PF02136">
    <property type="entry name" value="NTF2"/>
    <property type="match status" value="1"/>
</dbReference>
<dbReference type="FunFam" id="3.10.450.50:FF:000005">
    <property type="entry name" value="Nuclear transport factor 2"/>
    <property type="match status" value="1"/>
</dbReference>
<dbReference type="PROSITE" id="PS50177">
    <property type="entry name" value="NTF2_DOMAIN"/>
    <property type="match status" value="1"/>
</dbReference>
<dbReference type="InterPro" id="IPR032710">
    <property type="entry name" value="NTF2-like_dom_sf"/>
</dbReference>
<dbReference type="Gene3D" id="3.10.450.50">
    <property type="match status" value="1"/>
</dbReference>
<dbReference type="PANTHER" id="PTHR12612">
    <property type="entry name" value="NUCLEAR TRANSPORT FACTOR 2"/>
    <property type="match status" value="1"/>
</dbReference>
<dbReference type="STRING" id="1882483.A0A317XR12"/>
<dbReference type="GO" id="GO:0006606">
    <property type="term" value="P:protein import into nucleus"/>
    <property type="evidence" value="ECO:0007669"/>
    <property type="project" value="UniProtKB-ARBA"/>
</dbReference>
<dbReference type="GO" id="GO:0005635">
    <property type="term" value="C:nuclear envelope"/>
    <property type="evidence" value="ECO:0007669"/>
    <property type="project" value="UniProtKB-ARBA"/>
</dbReference>
<dbReference type="InterPro" id="IPR045875">
    <property type="entry name" value="NTF2"/>
</dbReference>
<gene>
    <name evidence="5" type="ORF">BCV70DRAFT_200653</name>
</gene>
<evidence type="ECO:0000313" key="5">
    <source>
        <dbReference type="EMBL" id="PWY99740.1"/>
    </source>
</evidence>
<dbReference type="CDD" id="cd00780">
    <property type="entry name" value="NTF2"/>
    <property type="match status" value="1"/>
</dbReference>
<comment type="subcellular location">
    <subcellularLocation>
        <location evidence="3">Cytoplasm</location>
    </subcellularLocation>
    <subcellularLocation>
        <location evidence="3">Nucleus</location>
    </subcellularLocation>
</comment>
<reference evidence="5 6" key="1">
    <citation type="journal article" date="2018" name="Mol. Biol. Evol.">
        <title>Broad Genomic Sampling Reveals a Smut Pathogenic Ancestry of the Fungal Clade Ustilaginomycotina.</title>
        <authorList>
            <person name="Kijpornyongpan T."/>
            <person name="Mondo S.J."/>
            <person name="Barry K."/>
            <person name="Sandor L."/>
            <person name="Lee J."/>
            <person name="Lipzen A."/>
            <person name="Pangilinan J."/>
            <person name="LaButti K."/>
            <person name="Hainaut M."/>
            <person name="Henrissat B."/>
            <person name="Grigoriev I.V."/>
            <person name="Spatafora J.W."/>
            <person name="Aime M.C."/>
        </authorList>
    </citation>
    <scope>NUCLEOTIDE SEQUENCE [LARGE SCALE GENOMIC DNA]</scope>
    <source>
        <strain evidence="5 6">MCA 3645</strain>
    </source>
</reference>